<dbReference type="InterPro" id="IPR008936">
    <property type="entry name" value="Rho_GTPase_activation_prot"/>
</dbReference>
<dbReference type="InterPro" id="IPR000198">
    <property type="entry name" value="RhoGAP_dom"/>
</dbReference>
<dbReference type="SUPFAM" id="SSF50044">
    <property type="entry name" value="SH3-domain"/>
    <property type="match status" value="1"/>
</dbReference>
<dbReference type="FunFam" id="1.10.555.10:FF:000003">
    <property type="entry name" value="Putative rho GTPase-activating protein 12"/>
    <property type="match status" value="1"/>
</dbReference>
<evidence type="ECO:0000256" key="5">
    <source>
        <dbReference type="SAM" id="MobiDB-lite"/>
    </source>
</evidence>
<evidence type="ECO:0000256" key="3">
    <source>
        <dbReference type="ARBA" id="ARBA00022737"/>
    </source>
</evidence>
<dbReference type="Pfam" id="PF00018">
    <property type="entry name" value="SH3_1"/>
    <property type="match status" value="1"/>
</dbReference>
<dbReference type="PROSITE" id="PS50020">
    <property type="entry name" value="WW_DOMAIN_2"/>
    <property type="match status" value="1"/>
</dbReference>
<sequence>MSVEDVKEVEVLYDYTYSDDTGTVEIQEGDVYKLLEKTNDEWWHVCSLANNNPSKDTDGFFVPAQYVRILKKNLDLDNALSTLDDVLDEEEKRMSEKSIGKLDSEDKTATVIGLELQDKQPTSKTSANGMPEIRKRESDGDDEYVNLAQYRLEANIPSVDNSSANGNESDYANLPYQHAQPCDQMPKLQDGLFVKILVEDMPWDVYDDHSGRRFFHNRDTGELTWKPPRKEKPASPPQKSPVPANDRERSQAERGEAGFDTDSLNEYEQVDENGDVFYVHKATQERDQLSGYLNKAKIAEAGKKKVKKSWNQTFVVLQSSNLVFYKDSKAAAQKPGSPHGRPEGVISLLGAKISFNPPREFTSKRNTILVCVSQQEISFFFKSEDEKLIHEFLFRMKMVANDISQDLSPRDTEGTLSRPGITRSQSSEEGSLGVNMDKGRSMVGIKAKLLNFISRRPTQEDLVKRGIIKDSVFGSTLQNLCERDKCSVPTFVLECITAVENKGLDHDGLYRISGNLAEIQRLRYVIDKDDTHNLMDPQWDIHTLTGALKLFFRELKEPLFPFKSVNKFLDAARKETSKEKLKAFKEALASLPKSNFETMRVLFQHLKNVVHFSQENRMQVQNVAIVFGPTLMWAEGDLSNMAVLTMCQSRVVEYMLLEYDALFQ</sequence>
<dbReference type="SUPFAM" id="SSF48350">
    <property type="entry name" value="GTPase activation domain, GAP"/>
    <property type="match status" value="1"/>
</dbReference>
<dbReference type="PROSITE" id="PS50238">
    <property type="entry name" value="RHOGAP"/>
    <property type="match status" value="1"/>
</dbReference>
<dbReference type="SMART" id="SM00233">
    <property type="entry name" value="PH"/>
    <property type="match status" value="1"/>
</dbReference>
<feature type="domain" description="PH" evidence="7">
    <location>
        <begin position="286"/>
        <end position="401"/>
    </location>
</feature>
<dbReference type="AlphaFoldDB" id="A0A2T7PB94"/>
<dbReference type="SUPFAM" id="SSF51045">
    <property type="entry name" value="WW domain"/>
    <property type="match status" value="1"/>
</dbReference>
<dbReference type="InterPro" id="IPR001452">
    <property type="entry name" value="SH3_domain"/>
</dbReference>
<evidence type="ECO:0000256" key="2">
    <source>
        <dbReference type="ARBA" id="ARBA00022468"/>
    </source>
</evidence>
<name>A0A2T7PB94_POMCA</name>
<feature type="region of interest" description="Disordered" evidence="5">
    <location>
        <begin position="405"/>
        <end position="434"/>
    </location>
</feature>
<dbReference type="STRING" id="400727.A0A2T7PB94"/>
<dbReference type="Gene3D" id="2.20.70.10">
    <property type="match status" value="1"/>
</dbReference>
<accession>A0A2T7PB94</accession>
<keyword evidence="3" id="KW-0677">Repeat</keyword>
<evidence type="ECO:0000259" key="8">
    <source>
        <dbReference type="PROSITE" id="PS50020"/>
    </source>
</evidence>
<dbReference type="Proteomes" id="UP000245119">
    <property type="component" value="Linkage Group LG5"/>
</dbReference>
<dbReference type="Pfam" id="PF00169">
    <property type="entry name" value="PH"/>
    <property type="match status" value="1"/>
</dbReference>
<dbReference type="PROSITE" id="PS50002">
    <property type="entry name" value="SH3"/>
    <property type="match status" value="1"/>
</dbReference>
<feature type="domain" description="WW" evidence="8">
    <location>
        <begin position="202"/>
        <end position="230"/>
    </location>
</feature>
<dbReference type="OrthoDB" id="79452at2759"/>
<dbReference type="GO" id="GO:0007165">
    <property type="term" value="P:signal transduction"/>
    <property type="evidence" value="ECO:0007669"/>
    <property type="project" value="InterPro"/>
</dbReference>
<evidence type="ECO:0000256" key="1">
    <source>
        <dbReference type="ARBA" id="ARBA00022443"/>
    </source>
</evidence>
<evidence type="ECO:0000313" key="11">
    <source>
        <dbReference type="Proteomes" id="UP000245119"/>
    </source>
</evidence>
<dbReference type="SUPFAM" id="SSF50729">
    <property type="entry name" value="PH domain-like"/>
    <property type="match status" value="1"/>
</dbReference>
<dbReference type="InterPro" id="IPR001849">
    <property type="entry name" value="PH_domain"/>
</dbReference>
<dbReference type="Pfam" id="PF00620">
    <property type="entry name" value="RhoGAP"/>
    <property type="match status" value="1"/>
</dbReference>
<evidence type="ECO:0000256" key="4">
    <source>
        <dbReference type="PROSITE-ProRule" id="PRU00192"/>
    </source>
</evidence>
<comment type="caution">
    <text evidence="10">The sequence shown here is derived from an EMBL/GenBank/DDBJ whole genome shotgun (WGS) entry which is preliminary data.</text>
</comment>
<evidence type="ECO:0000259" key="6">
    <source>
        <dbReference type="PROSITE" id="PS50002"/>
    </source>
</evidence>
<dbReference type="PANTHER" id="PTHR23176">
    <property type="entry name" value="RHO/RAC/CDC GTPASE-ACTIVATING PROTEIN"/>
    <property type="match status" value="1"/>
</dbReference>
<dbReference type="Gene3D" id="2.30.29.30">
    <property type="entry name" value="Pleckstrin-homology domain (PH domain)/Phosphotyrosine-binding domain (PTB)"/>
    <property type="match status" value="1"/>
</dbReference>
<dbReference type="CDD" id="cd00201">
    <property type="entry name" value="WW"/>
    <property type="match status" value="1"/>
</dbReference>
<feature type="region of interest" description="Disordered" evidence="5">
    <location>
        <begin position="219"/>
        <end position="264"/>
    </location>
</feature>
<evidence type="ECO:0000259" key="7">
    <source>
        <dbReference type="PROSITE" id="PS50003"/>
    </source>
</evidence>
<feature type="region of interest" description="Disordered" evidence="5">
    <location>
        <begin position="116"/>
        <end position="142"/>
    </location>
</feature>
<feature type="compositionally biased region" description="Basic and acidic residues" evidence="5">
    <location>
        <begin position="245"/>
        <end position="257"/>
    </location>
</feature>
<dbReference type="PANTHER" id="PTHR23176:SF129">
    <property type="entry name" value="RHO GTPASE ACTIVATING PROTEIN AT 16F, ISOFORM E-RELATED"/>
    <property type="match status" value="1"/>
</dbReference>
<dbReference type="GO" id="GO:0005096">
    <property type="term" value="F:GTPase activator activity"/>
    <property type="evidence" value="ECO:0007669"/>
    <property type="project" value="UniProtKB-KW"/>
</dbReference>
<feature type="domain" description="Rho-GAP" evidence="9">
    <location>
        <begin position="475"/>
        <end position="663"/>
    </location>
</feature>
<keyword evidence="1 4" id="KW-0728">SH3 domain</keyword>
<dbReference type="InterPro" id="IPR011993">
    <property type="entry name" value="PH-like_dom_sf"/>
</dbReference>
<dbReference type="Pfam" id="PF02755">
    <property type="entry name" value="RPEL"/>
    <property type="match status" value="1"/>
</dbReference>
<evidence type="ECO:0000313" key="10">
    <source>
        <dbReference type="EMBL" id="PVD30687.1"/>
    </source>
</evidence>
<dbReference type="InterPro" id="IPR036020">
    <property type="entry name" value="WW_dom_sf"/>
</dbReference>
<keyword evidence="2" id="KW-0343">GTPase activation</keyword>
<dbReference type="Gene3D" id="1.10.555.10">
    <property type="entry name" value="Rho GTPase activation protein"/>
    <property type="match status" value="1"/>
</dbReference>
<proteinExistence type="predicted"/>
<dbReference type="EMBL" id="PZQS01000005">
    <property type="protein sequence ID" value="PVD30687.1"/>
    <property type="molecule type" value="Genomic_DNA"/>
</dbReference>
<reference evidence="10 11" key="1">
    <citation type="submission" date="2018-04" db="EMBL/GenBank/DDBJ databases">
        <title>The genome of golden apple snail Pomacea canaliculata provides insight into stress tolerance and invasive adaptation.</title>
        <authorList>
            <person name="Liu C."/>
            <person name="Liu B."/>
            <person name="Ren Y."/>
            <person name="Zhang Y."/>
            <person name="Wang H."/>
            <person name="Li S."/>
            <person name="Jiang F."/>
            <person name="Yin L."/>
            <person name="Zhang G."/>
            <person name="Qian W."/>
            <person name="Fan W."/>
        </authorList>
    </citation>
    <scope>NUCLEOTIDE SEQUENCE [LARGE SCALE GENOMIC DNA]</scope>
    <source>
        <strain evidence="10">SZHN2017</strain>
        <tissue evidence="10">Muscle</tissue>
    </source>
</reference>
<gene>
    <name evidence="10" type="ORF">C0Q70_09961</name>
</gene>
<dbReference type="SMART" id="SM00324">
    <property type="entry name" value="RhoGAP"/>
    <property type="match status" value="1"/>
</dbReference>
<feature type="compositionally biased region" description="Polar residues" evidence="5">
    <location>
        <begin position="119"/>
        <end position="128"/>
    </location>
</feature>
<feature type="domain" description="SH3" evidence="6">
    <location>
        <begin position="4"/>
        <end position="72"/>
    </location>
</feature>
<dbReference type="InterPro" id="IPR050729">
    <property type="entry name" value="Rho-GAP"/>
</dbReference>
<dbReference type="InterPro" id="IPR036028">
    <property type="entry name" value="SH3-like_dom_sf"/>
</dbReference>
<dbReference type="GO" id="GO:0005737">
    <property type="term" value="C:cytoplasm"/>
    <property type="evidence" value="ECO:0007669"/>
    <property type="project" value="TreeGrafter"/>
</dbReference>
<dbReference type="InterPro" id="IPR001202">
    <property type="entry name" value="WW_dom"/>
</dbReference>
<dbReference type="PROSITE" id="PS50003">
    <property type="entry name" value="PH_DOMAIN"/>
    <property type="match status" value="1"/>
</dbReference>
<dbReference type="SMART" id="SM00326">
    <property type="entry name" value="SH3"/>
    <property type="match status" value="1"/>
</dbReference>
<keyword evidence="11" id="KW-1185">Reference proteome</keyword>
<evidence type="ECO:0000259" key="9">
    <source>
        <dbReference type="PROSITE" id="PS50238"/>
    </source>
</evidence>
<dbReference type="Gene3D" id="2.30.30.40">
    <property type="entry name" value="SH3 Domains"/>
    <property type="match status" value="1"/>
</dbReference>
<organism evidence="10 11">
    <name type="scientific">Pomacea canaliculata</name>
    <name type="common">Golden apple snail</name>
    <dbReference type="NCBI Taxonomy" id="400727"/>
    <lineage>
        <taxon>Eukaryota</taxon>
        <taxon>Metazoa</taxon>
        <taxon>Spiralia</taxon>
        <taxon>Lophotrochozoa</taxon>
        <taxon>Mollusca</taxon>
        <taxon>Gastropoda</taxon>
        <taxon>Caenogastropoda</taxon>
        <taxon>Architaenioglossa</taxon>
        <taxon>Ampullarioidea</taxon>
        <taxon>Ampullariidae</taxon>
        <taxon>Pomacea</taxon>
    </lineage>
</organism>
<dbReference type="InterPro" id="IPR004018">
    <property type="entry name" value="RPEL_repeat"/>
</dbReference>
<evidence type="ECO:0008006" key="12">
    <source>
        <dbReference type="Google" id="ProtNLM"/>
    </source>
</evidence>
<protein>
    <recommendedName>
        <fullName evidence="12">Rho GTPase-activating protein 12</fullName>
    </recommendedName>
</protein>